<keyword evidence="1" id="KW-0547">Nucleotide-binding</keyword>
<evidence type="ECO:0000256" key="2">
    <source>
        <dbReference type="ARBA" id="ARBA00022840"/>
    </source>
</evidence>
<evidence type="ECO:0000256" key="1">
    <source>
        <dbReference type="ARBA" id="ARBA00022741"/>
    </source>
</evidence>
<keyword evidence="7" id="KW-1185">Reference proteome</keyword>
<evidence type="ECO:0000313" key="6">
    <source>
        <dbReference type="EMBL" id="GMH15268.1"/>
    </source>
</evidence>
<dbReference type="PANTHER" id="PTHR11638:SF18">
    <property type="entry name" value="HEAT SHOCK PROTEIN 104"/>
    <property type="match status" value="1"/>
</dbReference>
<feature type="region of interest" description="Disordered" evidence="3">
    <location>
        <begin position="56"/>
        <end position="76"/>
    </location>
</feature>
<dbReference type="GO" id="GO:0005524">
    <property type="term" value="F:ATP binding"/>
    <property type="evidence" value="ECO:0007669"/>
    <property type="project" value="UniProtKB-KW"/>
</dbReference>
<keyword evidence="2" id="KW-0067">ATP-binding</keyword>
<organism evidence="6 7">
    <name type="scientific">Nepenthes gracilis</name>
    <name type="common">Slender pitcher plant</name>
    <dbReference type="NCBI Taxonomy" id="150966"/>
    <lineage>
        <taxon>Eukaryota</taxon>
        <taxon>Viridiplantae</taxon>
        <taxon>Streptophyta</taxon>
        <taxon>Embryophyta</taxon>
        <taxon>Tracheophyta</taxon>
        <taxon>Spermatophyta</taxon>
        <taxon>Magnoliopsida</taxon>
        <taxon>eudicotyledons</taxon>
        <taxon>Gunneridae</taxon>
        <taxon>Pentapetalae</taxon>
        <taxon>Caryophyllales</taxon>
        <taxon>Nepenthaceae</taxon>
        <taxon>Nepenthes</taxon>
    </lineage>
</organism>
<feature type="domain" description="ATPase AAA-type core" evidence="4">
    <location>
        <begin position="427"/>
        <end position="476"/>
    </location>
</feature>
<dbReference type="SUPFAM" id="SSF52540">
    <property type="entry name" value="P-loop containing nucleoside triphosphate hydrolases"/>
    <property type="match status" value="1"/>
</dbReference>
<dbReference type="GO" id="GO:0005737">
    <property type="term" value="C:cytoplasm"/>
    <property type="evidence" value="ECO:0007669"/>
    <property type="project" value="TreeGrafter"/>
</dbReference>
<sequence>MGSSNGRVDYSEGKSKMKGLRFVQGIRERIVIQGEQLPVQALRMEQHTVFNVPAEFTTMNSDREGQPEADSEGSPRAARQRVILRWLTSWVDIQWVKMEAIKPMIVPTLGTLILLVIGANGFTAAAKVAGTVTSSVTVIASFEAAKAEPLEFQADIERGIMEIDQAVIAVQTGERAWTAAKLSHQGLDLVGQEQVETKSENGFVHIENQSTRLANIDSFDHFIPLSAKQIWYELRGKDNFAKVLEWTFSIKSVWKELVAEVLDDKLIKMSKYSDDVRQKSESIRADHTLSPELNQSDSHTVISFQELDCFDDDVMTEVVKNETWKKDLLPASPSLVIVSPTNDQGSLVICSPAEAPAFPDIPTVNCGRKPSRSKPGRWKLAGWIESYIDGNRLDLGVGTAFGSKHFFLKPQTVEVAIKGIGSAQPELSSFMFMGPTGAGKIELAQALAAFIFIRGNALIQIDMSEYLLEKQAVSRTFLLINLEDKLSEYTNLVPFPVNRTDRTGCSHFYSLPVRISCLVIDVDGLVQTMAQLASIAAPLTLQFLTDRLSDKKTIPPLRDKTADGINLPCMLMKGSLYTGTDDGEEHLNKMDNGSEYIIELRGVPGTLIPAAVPSKLLLDSALGAGGFSGSSGSTNKLKLGLHKVTRAQEVLHRC</sequence>
<dbReference type="EMBL" id="BSYO01000015">
    <property type="protein sequence ID" value="GMH15268.1"/>
    <property type="molecule type" value="Genomic_DNA"/>
</dbReference>
<dbReference type="InterPro" id="IPR055164">
    <property type="entry name" value="EDR1/CTR1/ARMC3-like_pept-like"/>
</dbReference>
<evidence type="ECO:0000256" key="3">
    <source>
        <dbReference type="SAM" id="MobiDB-lite"/>
    </source>
</evidence>
<name>A0AAD3XS68_NEPGR</name>
<dbReference type="GO" id="GO:0034605">
    <property type="term" value="P:cellular response to heat"/>
    <property type="evidence" value="ECO:0007669"/>
    <property type="project" value="TreeGrafter"/>
</dbReference>
<reference evidence="6" key="1">
    <citation type="submission" date="2023-05" db="EMBL/GenBank/DDBJ databases">
        <title>Nepenthes gracilis genome sequencing.</title>
        <authorList>
            <person name="Fukushima K."/>
        </authorList>
    </citation>
    <scope>NUCLEOTIDE SEQUENCE</scope>
    <source>
        <strain evidence="6">SING2019-196</strain>
    </source>
</reference>
<dbReference type="Pfam" id="PF07724">
    <property type="entry name" value="AAA_2"/>
    <property type="match status" value="1"/>
</dbReference>
<evidence type="ECO:0000259" key="5">
    <source>
        <dbReference type="Pfam" id="PF14381"/>
    </source>
</evidence>
<feature type="domain" description="EDR1/CTR1/ARMC3-like peptidase-like" evidence="5">
    <location>
        <begin position="562"/>
        <end position="608"/>
    </location>
</feature>
<dbReference type="Pfam" id="PF14381">
    <property type="entry name" value="EDR1_CTR1_ARMC3_pept"/>
    <property type="match status" value="1"/>
</dbReference>
<comment type="caution">
    <text evidence="6">The sequence shown here is derived from an EMBL/GenBank/DDBJ whole genome shotgun (WGS) entry which is preliminary data.</text>
</comment>
<protein>
    <recommendedName>
        <fullName evidence="8">ATPase AAA-type core domain-containing protein</fullName>
    </recommendedName>
</protein>
<accession>A0AAD3XS68</accession>
<proteinExistence type="predicted"/>
<dbReference type="InterPro" id="IPR027417">
    <property type="entry name" value="P-loop_NTPase"/>
</dbReference>
<dbReference type="InterPro" id="IPR003959">
    <property type="entry name" value="ATPase_AAA_core"/>
</dbReference>
<dbReference type="Gene3D" id="3.40.50.300">
    <property type="entry name" value="P-loop containing nucleotide triphosphate hydrolases"/>
    <property type="match status" value="1"/>
</dbReference>
<dbReference type="InterPro" id="IPR050130">
    <property type="entry name" value="ClpA_ClpB"/>
</dbReference>
<dbReference type="GO" id="GO:0016887">
    <property type="term" value="F:ATP hydrolysis activity"/>
    <property type="evidence" value="ECO:0007669"/>
    <property type="project" value="InterPro"/>
</dbReference>
<dbReference type="AlphaFoldDB" id="A0AAD3XS68"/>
<dbReference type="Proteomes" id="UP001279734">
    <property type="component" value="Unassembled WGS sequence"/>
</dbReference>
<gene>
    <name evidence="6" type="ORF">Nepgr_017109</name>
</gene>
<evidence type="ECO:0000259" key="4">
    <source>
        <dbReference type="Pfam" id="PF07724"/>
    </source>
</evidence>
<evidence type="ECO:0000313" key="7">
    <source>
        <dbReference type="Proteomes" id="UP001279734"/>
    </source>
</evidence>
<evidence type="ECO:0008006" key="8">
    <source>
        <dbReference type="Google" id="ProtNLM"/>
    </source>
</evidence>
<dbReference type="PANTHER" id="PTHR11638">
    <property type="entry name" value="ATP-DEPENDENT CLP PROTEASE"/>
    <property type="match status" value="1"/>
</dbReference>